<sequence length="163" mass="17722">MTSINSKNVLKKAIINCLAGIPIFAELDSDELNTVADHLHVSRLESGDIVFSEGDPGDEVCFVVDGTLDVLKRYNGKVEKKIAIKAPGGSIGEMGVIGNFSRTATVKAQTDATLLTLTRNRFDQICNGHPKIGVKILRAIAQLLSLHLRDTSQELLERISPRN</sequence>
<dbReference type="EMBL" id="AP021874">
    <property type="protein sequence ID" value="BBO67350.1"/>
    <property type="molecule type" value="Genomic_DNA"/>
</dbReference>
<dbReference type="PROSITE" id="PS50042">
    <property type="entry name" value="CNMP_BINDING_3"/>
    <property type="match status" value="1"/>
</dbReference>
<dbReference type="InterPro" id="IPR018490">
    <property type="entry name" value="cNMP-bd_dom_sf"/>
</dbReference>
<dbReference type="Proteomes" id="UP000427906">
    <property type="component" value="Chromosome"/>
</dbReference>
<dbReference type="PANTHER" id="PTHR11635">
    <property type="entry name" value="CAMP-DEPENDENT PROTEIN KINASE REGULATORY CHAIN"/>
    <property type="match status" value="1"/>
</dbReference>
<dbReference type="Gene3D" id="2.60.120.10">
    <property type="entry name" value="Jelly Rolls"/>
    <property type="match status" value="1"/>
</dbReference>
<evidence type="ECO:0000313" key="3">
    <source>
        <dbReference type="Proteomes" id="UP000427906"/>
    </source>
</evidence>
<keyword evidence="3" id="KW-1185">Reference proteome</keyword>
<dbReference type="GO" id="GO:0034236">
    <property type="term" value="F:protein kinase A catalytic subunit binding"/>
    <property type="evidence" value="ECO:0007669"/>
    <property type="project" value="TreeGrafter"/>
</dbReference>
<dbReference type="InterPro" id="IPR018488">
    <property type="entry name" value="cNMP-bd_CS"/>
</dbReference>
<dbReference type="InterPro" id="IPR050503">
    <property type="entry name" value="cAMP-dep_PK_reg_su-like"/>
</dbReference>
<organism evidence="2 3">
    <name type="scientific">Desulfosarcina alkanivorans</name>
    <dbReference type="NCBI Taxonomy" id="571177"/>
    <lineage>
        <taxon>Bacteria</taxon>
        <taxon>Pseudomonadati</taxon>
        <taxon>Thermodesulfobacteriota</taxon>
        <taxon>Desulfobacteria</taxon>
        <taxon>Desulfobacterales</taxon>
        <taxon>Desulfosarcinaceae</taxon>
        <taxon>Desulfosarcina</taxon>
    </lineage>
</organism>
<dbReference type="GO" id="GO:0005829">
    <property type="term" value="C:cytosol"/>
    <property type="evidence" value="ECO:0007669"/>
    <property type="project" value="TreeGrafter"/>
</dbReference>
<gene>
    <name evidence="2" type="ORF">DSCA_12800</name>
</gene>
<proteinExistence type="predicted"/>
<name>A0A5K7YH05_9BACT</name>
<dbReference type="OrthoDB" id="9784809at2"/>
<dbReference type="PANTHER" id="PTHR11635:SF152">
    <property type="entry name" value="CAMP-DEPENDENT PROTEIN KINASE TYPE I REGULATORY SUBUNIT-RELATED"/>
    <property type="match status" value="1"/>
</dbReference>
<dbReference type="SUPFAM" id="SSF51206">
    <property type="entry name" value="cAMP-binding domain-like"/>
    <property type="match status" value="1"/>
</dbReference>
<dbReference type="GO" id="GO:0030552">
    <property type="term" value="F:cAMP binding"/>
    <property type="evidence" value="ECO:0007669"/>
    <property type="project" value="TreeGrafter"/>
</dbReference>
<evidence type="ECO:0000313" key="2">
    <source>
        <dbReference type="EMBL" id="BBO67350.1"/>
    </source>
</evidence>
<dbReference type="SMART" id="SM00100">
    <property type="entry name" value="cNMP"/>
    <property type="match status" value="1"/>
</dbReference>
<feature type="domain" description="Cyclic nucleotide-binding" evidence="1">
    <location>
        <begin position="23"/>
        <end position="125"/>
    </location>
</feature>
<dbReference type="Pfam" id="PF00027">
    <property type="entry name" value="cNMP_binding"/>
    <property type="match status" value="1"/>
</dbReference>
<evidence type="ECO:0000259" key="1">
    <source>
        <dbReference type="PROSITE" id="PS50042"/>
    </source>
</evidence>
<dbReference type="GO" id="GO:0004862">
    <property type="term" value="F:cAMP-dependent protein kinase inhibitor activity"/>
    <property type="evidence" value="ECO:0007669"/>
    <property type="project" value="TreeGrafter"/>
</dbReference>
<dbReference type="InterPro" id="IPR014710">
    <property type="entry name" value="RmlC-like_jellyroll"/>
</dbReference>
<dbReference type="KEGG" id="dalk:DSCA_12800"/>
<dbReference type="RefSeq" id="WP_155315621.1">
    <property type="nucleotide sequence ID" value="NZ_AP021874.1"/>
</dbReference>
<dbReference type="GO" id="GO:0005952">
    <property type="term" value="C:cAMP-dependent protein kinase complex"/>
    <property type="evidence" value="ECO:0007669"/>
    <property type="project" value="InterPro"/>
</dbReference>
<dbReference type="InterPro" id="IPR000595">
    <property type="entry name" value="cNMP-bd_dom"/>
</dbReference>
<dbReference type="CDD" id="cd00038">
    <property type="entry name" value="CAP_ED"/>
    <property type="match status" value="1"/>
</dbReference>
<dbReference type="AlphaFoldDB" id="A0A5K7YH05"/>
<protein>
    <recommendedName>
        <fullName evidence="1">Cyclic nucleotide-binding domain-containing protein</fullName>
    </recommendedName>
</protein>
<dbReference type="PROSITE" id="PS00889">
    <property type="entry name" value="CNMP_BINDING_2"/>
    <property type="match status" value="1"/>
</dbReference>
<reference evidence="2 3" key="1">
    <citation type="submission" date="2019-11" db="EMBL/GenBank/DDBJ databases">
        <title>Comparative genomics of hydrocarbon-degrading Desulfosarcina strains.</title>
        <authorList>
            <person name="Watanabe M."/>
            <person name="Kojima H."/>
            <person name="Fukui M."/>
        </authorList>
    </citation>
    <scope>NUCLEOTIDE SEQUENCE [LARGE SCALE GENOMIC DNA]</scope>
    <source>
        <strain evidence="2 3">PL12</strain>
    </source>
</reference>
<accession>A0A5K7YH05</accession>